<dbReference type="Pfam" id="PF00335">
    <property type="entry name" value="Tetraspanin"/>
    <property type="match status" value="1"/>
</dbReference>
<evidence type="ECO:0000256" key="1">
    <source>
        <dbReference type="ARBA" id="ARBA00004141"/>
    </source>
</evidence>
<reference evidence="7" key="1">
    <citation type="submission" date="2021-01" db="UniProtKB">
        <authorList>
            <consortium name="EnsemblMetazoa"/>
        </authorList>
    </citation>
    <scope>IDENTIFICATION</scope>
</reference>
<feature type="transmembrane region" description="Helical" evidence="6">
    <location>
        <begin position="12"/>
        <end position="33"/>
    </location>
</feature>
<dbReference type="PANTHER" id="PTHR19282">
    <property type="entry name" value="TETRASPANIN"/>
    <property type="match status" value="1"/>
</dbReference>
<accession>A0A7M5XDP1</accession>
<evidence type="ECO:0000256" key="6">
    <source>
        <dbReference type="RuleBase" id="RU361218"/>
    </source>
</evidence>
<dbReference type="PROSITE" id="PS00421">
    <property type="entry name" value="TM4_1"/>
    <property type="match status" value="1"/>
</dbReference>
<dbReference type="Proteomes" id="UP000594262">
    <property type="component" value="Unplaced"/>
</dbReference>
<comment type="subcellular location">
    <subcellularLocation>
        <location evidence="1 6">Membrane</location>
        <topology evidence="1 6">Multi-pass membrane protein</topology>
    </subcellularLocation>
</comment>
<dbReference type="InterPro" id="IPR000301">
    <property type="entry name" value="Tetraspanin_animals"/>
</dbReference>
<dbReference type="InterPro" id="IPR008952">
    <property type="entry name" value="Tetraspanin_EC2_sf"/>
</dbReference>
<feature type="transmembrane region" description="Helical" evidence="6">
    <location>
        <begin position="87"/>
        <end position="106"/>
    </location>
</feature>
<dbReference type="RefSeq" id="XP_066924414.1">
    <property type="nucleotide sequence ID" value="XM_067068313.1"/>
</dbReference>
<dbReference type="InterPro" id="IPR018503">
    <property type="entry name" value="Tetraspanin_CS"/>
</dbReference>
<dbReference type="EnsemblMetazoa" id="CLYHEMT021846.1">
    <property type="protein sequence ID" value="CLYHEMP021846.1"/>
    <property type="gene ID" value="CLYHEMG021846"/>
</dbReference>
<dbReference type="GO" id="GO:0005886">
    <property type="term" value="C:plasma membrane"/>
    <property type="evidence" value="ECO:0007669"/>
    <property type="project" value="TreeGrafter"/>
</dbReference>
<dbReference type="PIRSF" id="PIRSF002419">
    <property type="entry name" value="Tetraspanin"/>
    <property type="match status" value="1"/>
</dbReference>
<evidence type="ECO:0000256" key="5">
    <source>
        <dbReference type="ARBA" id="ARBA00023136"/>
    </source>
</evidence>
<feature type="transmembrane region" description="Helical" evidence="6">
    <location>
        <begin position="54"/>
        <end position="75"/>
    </location>
</feature>
<feature type="transmembrane region" description="Helical" evidence="6">
    <location>
        <begin position="224"/>
        <end position="248"/>
    </location>
</feature>
<sequence length="260" mass="28314">MAIVTSCTKGLFLIFNFVFWLTGLGLLVLGILSKYAFSYMLKLSSDINYNLAPYIMIGCGVFIVLVGFIGCWAAVKEHGWALKLYMFVLVILVVVEIAGGITGYVMRNKLSNGLKSGLDNAVKNYYQDEDLKEAMDKVQGSVIKCCGENGYKDYVTASGNATVGNATVGNATTVTHYKVPKSCCKDGVTDGCKYDQVITDTTTDTGFYTDGCYSELLTKTKKNFLIVGGCALGIAVFQILGILCAWALTRQFNSDSYQQM</sequence>
<comment type="similarity">
    <text evidence="2 6">Belongs to the tetraspanin (TM4SF) family.</text>
</comment>
<dbReference type="Gene3D" id="1.10.1450.10">
    <property type="entry name" value="Tetraspanin"/>
    <property type="match status" value="1"/>
</dbReference>
<dbReference type="GeneID" id="136811685"/>
<evidence type="ECO:0000256" key="2">
    <source>
        <dbReference type="ARBA" id="ARBA00006840"/>
    </source>
</evidence>
<dbReference type="PANTHER" id="PTHR19282:SF252">
    <property type="entry name" value="TETRASPANIN"/>
    <property type="match status" value="1"/>
</dbReference>
<dbReference type="AlphaFoldDB" id="A0A7M5XDP1"/>
<organism evidence="7 8">
    <name type="scientific">Clytia hemisphaerica</name>
    <dbReference type="NCBI Taxonomy" id="252671"/>
    <lineage>
        <taxon>Eukaryota</taxon>
        <taxon>Metazoa</taxon>
        <taxon>Cnidaria</taxon>
        <taxon>Hydrozoa</taxon>
        <taxon>Hydroidolina</taxon>
        <taxon>Leptothecata</taxon>
        <taxon>Obeliida</taxon>
        <taxon>Clytiidae</taxon>
        <taxon>Clytia</taxon>
    </lineage>
</organism>
<keyword evidence="4 6" id="KW-1133">Transmembrane helix</keyword>
<proteinExistence type="inferred from homology"/>
<name>A0A7M5XDP1_9CNID</name>
<dbReference type="PRINTS" id="PR00259">
    <property type="entry name" value="TMFOUR"/>
</dbReference>
<dbReference type="SUPFAM" id="SSF48652">
    <property type="entry name" value="Tetraspanin"/>
    <property type="match status" value="1"/>
</dbReference>
<dbReference type="OrthoDB" id="9972904at2759"/>
<evidence type="ECO:0000313" key="8">
    <source>
        <dbReference type="Proteomes" id="UP000594262"/>
    </source>
</evidence>
<dbReference type="InterPro" id="IPR018499">
    <property type="entry name" value="Tetraspanin/Peripherin"/>
</dbReference>
<evidence type="ECO:0000256" key="3">
    <source>
        <dbReference type="ARBA" id="ARBA00022692"/>
    </source>
</evidence>
<keyword evidence="5 6" id="KW-0472">Membrane</keyword>
<keyword evidence="3 6" id="KW-0812">Transmembrane</keyword>
<evidence type="ECO:0000256" key="4">
    <source>
        <dbReference type="ARBA" id="ARBA00022989"/>
    </source>
</evidence>
<dbReference type="CDD" id="cd03127">
    <property type="entry name" value="tetraspanin_LEL"/>
    <property type="match status" value="1"/>
</dbReference>
<protein>
    <recommendedName>
        <fullName evidence="6">Tetraspanin</fullName>
    </recommendedName>
</protein>
<keyword evidence="8" id="KW-1185">Reference proteome</keyword>
<evidence type="ECO:0000313" key="7">
    <source>
        <dbReference type="EnsemblMetazoa" id="CLYHEMP021846.1"/>
    </source>
</evidence>